<comment type="pathway">
    <text evidence="1 7">Carbohydrate degradation; pentose phosphate pathway; D-ribulose 5-phosphate from D-glucose 6-phosphate (oxidative stage): step 1/3.</text>
</comment>
<feature type="binding site" evidence="7">
    <location>
        <begin position="13"/>
        <end position="20"/>
    </location>
    <ligand>
        <name>NADP(+)</name>
        <dbReference type="ChEBI" id="CHEBI:58349"/>
    </ligand>
</feature>
<feature type="active site" description="Proton acceptor" evidence="7">
    <location>
        <position position="241"/>
    </location>
</feature>
<name>A0A1X7NIT7_9LACT</name>
<keyword evidence="11" id="KW-1185">Reference proteome</keyword>
<protein>
    <recommendedName>
        <fullName evidence="7">Glucose-6-phosphate 1-dehydrogenase</fullName>
        <shortName evidence="7">G6PD</shortName>
        <ecNumber evidence="7">1.1.1.49</ecNumber>
    </recommendedName>
</protein>
<comment type="catalytic activity">
    <reaction evidence="7">
        <text>D-glucose 6-phosphate + NADP(+) = 6-phospho-D-glucono-1,5-lactone + NADPH + H(+)</text>
        <dbReference type="Rhea" id="RHEA:15841"/>
        <dbReference type="ChEBI" id="CHEBI:15378"/>
        <dbReference type="ChEBI" id="CHEBI:57783"/>
        <dbReference type="ChEBI" id="CHEBI:57955"/>
        <dbReference type="ChEBI" id="CHEBI:58349"/>
        <dbReference type="ChEBI" id="CHEBI:61548"/>
        <dbReference type="EC" id="1.1.1.49"/>
    </reaction>
</comment>
<feature type="binding site" evidence="7">
    <location>
        <position position="179"/>
    </location>
    <ligand>
        <name>substrate</name>
    </ligand>
</feature>
<comment type="function">
    <text evidence="7">Catalyzes the oxidation of glucose 6-phosphate to 6-phosphogluconolactone.</text>
</comment>
<dbReference type="STRING" id="1073423.SAMN04488700_2030"/>
<dbReference type="HAMAP" id="MF_00966">
    <property type="entry name" value="G6PD"/>
    <property type="match status" value="1"/>
</dbReference>
<evidence type="ECO:0000259" key="9">
    <source>
        <dbReference type="Pfam" id="PF02781"/>
    </source>
</evidence>
<evidence type="ECO:0000313" key="11">
    <source>
        <dbReference type="Proteomes" id="UP000193435"/>
    </source>
</evidence>
<feature type="binding site" evidence="7">
    <location>
        <position position="47"/>
    </location>
    <ligand>
        <name>NADP(+)</name>
        <dbReference type="ChEBI" id="CHEBI:58349"/>
    </ligand>
</feature>
<feature type="domain" description="Glucose-6-phosphate dehydrogenase NAD-binding" evidence="8">
    <location>
        <begin position="11"/>
        <end position="188"/>
    </location>
</feature>
<dbReference type="Pfam" id="PF02781">
    <property type="entry name" value="G6PD_C"/>
    <property type="match status" value="1"/>
</dbReference>
<comment type="caution">
    <text evidence="7">Lacks conserved residue(s) required for the propagation of feature annotation.</text>
</comment>
<dbReference type="PANTHER" id="PTHR23429:SF0">
    <property type="entry name" value="GLUCOSE-6-PHOSPHATE 1-DEHYDROGENASE"/>
    <property type="match status" value="1"/>
</dbReference>
<feature type="binding site" evidence="7">
    <location>
        <position position="183"/>
    </location>
    <ligand>
        <name>substrate</name>
    </ligand>
</feature>
<keyword evidence="6 7" id="KW-0119">Carbohydrate metabolism</keyword>
<feature type="binding site" evidence="7">
    <location>
        <position position="347"/>
    </location>
    <ligand>
        <name>substrate</name>
    </ligand>
</feature>
<dbReference type="PIRSF" id="PIRSF000110">
    <property type="entry name" value="G6PD"/>
    <property type="match status" value="1"/>
</dbReference>
<keyword evidence="5 7" id="KW-0560">Oxidoreductase</keyword>
<evidence type="ECO:0000256" key="6">
    <source>
        <dbReference type="ARBA" id="ARBA00023277"/>
    </source>
</evidence>
<dbReference type="SUPFAM" id="SSF51735">
    <property type="entry name" value="NAD(P)-binding Rossmann-fold domains"/>
    <property type="match status" value="1"/>
</dbReference>
<feature type="binding site" evidence="7">
    <location>
        <position position="149"/>
    </location>
    <ligand>
        <name>NADP(+)</name>
        <dbReference type="ChEBI" id="CHEBI:58349"/>
    </ligand>
</feature>
<dbReference type="Pfam" id="PF00479">
    <property type="entry name" value="G6PD_N"/>
    <property type="match status" value="1"/>
</dbReference>
<evidence type="ECO:0000256" key="4">
    <source>
        <dbReference type="ARBA" id="ARBA00022857"/>
    </source>
</evidence>
<dbReference type="Gene3D" id="3.40.50.720">
    <property type="entry name" value="NAD(P)-binding Rossmann-like Domain"/>
    <property type="match status" value="1"/>
</dbReference>
<dbReference type="InterPro" id="IPR022675">
    <property type="entry name" value="G6P_DH_C"/>
</dbReference>
<evidence type="ECO:0000256" key="5">
    <source>
        <dbReference type="ARBA" id="ARBA00023002"/>
    </source>
</evidence>
<evidence type="ECO:0000259" key="8">
    <source>
        <dbReference type="Pfam" id="PF00479"/>
    </source>
</evidence>
<dbReference type="InterPro" id="IPR019796">
    <property type="entry name" value="G6P_DH_AS"/>
</dbReference>
<keyword evidence="3 7" id="KW-0313">Glucose metabolism</keyword>
<dbReference type="SUPFAM" id="SSF55347">
    <property type="entry name" value="Glyceraldehyde-3-phosphate dehydrogenase-like, C-terminal domain"/>
    <property type="match status" value="1"/>
</dbReference>
<evidence type="ECO:0000256" key="2">
    <source>
        <dbReference type="ARBA" id="ARBA00009975"/>
    </source>
</evidence>
<feature type="binding site" evidence="7">
    <location>
        <position position="236"/>
    </location>
    <ligand>
        <name>substrate</name>
    </ligand>
</feature>
<accession>A0A1X7NIT7</accession>
<dbReference type="PANTHER" id="PTHR23429">
    <property type="entry name" value="GLUCOSE-6-PHOSPHATE 1-DEHYDROGENASE G6PD"/>
    <property type="match status" value="1"/>
</dbReference>
<dbReference type="EMBL" id="FXBJ01000002">
    <property type="protein sequence ID" value="SMH37705.1"/>
    <property type="molecule type" value="Genomic_DNA"/>
</dbReference>
<dbReference type="AlphaFoldDB" id="A0A1X7NIT7"/>
<evidence type="ECO:0000256" key="7">
    <source>
        <dbReference type="HAMAP-Rule" id="MF_00966"/>
    </source>
</evidence>
<dbReference type="Proteomes" id="UP000193435">
    <property type="component" value="Unassembled WGS sequence"/>
</dbReference>
<keyword evidence="4 7" id="KW-0521">NADP</keyword>
<dbReference type="EC" id="1.1.1.49" evidence="7"/>
<dbReference type="InterPro" id="IPR036291">
    <property type="entry name" value="NAD(P)-bd_dom_sf"/>
</dbReference>
<feature type="binding site" evidence="7">
    <location>
        <position position="342"/>
    </location>
    <ligand>
        <name>substrate</name>
    </ligand>
</feature>
<evidence type="ECO:0000256" key="1">
    <source>
        <dbReference type="ARBA" id="ARBA00004937"/>
    </source>
</evidence>
<dbReference type="GO" id="GO:0006006">
    <property type="term" value="P:glucose metabolic process"/>
    <property type="evidence" value="ECO:0007669"/>
    <property type="project" value="UniProtKB-KW"/>
</dbReference>
<dbReference type="UniPathway" id="UPA00115">
    <property type="reaction ID" value="UER00408"/>
</dbReference>
<organism evidence="10 11">
    <name type="scientific">Carnobacterium iners</name>
    <dbReference type="NCBI Taxonomy" id="1073423"/>
    <lineage>
        <taxon>Bacteria</taxon>
        <taxon>Bacillati</taxon>
        <taxon>Bacillota</taxon>
        <taxon>Bacilli</taxon>
        <taxon>Lactobacillales</taxon>
        <taxon>Carnobacteriaceae</taxon>
        <taxon>Carnobacterium</taxon>
    </lineage>
</organism>
<evidence type="ECO:0000256" key="3">
    <source>
        <dbReference type="ARBA" id="ARBA00022526"/>
    </source>
</evidence>
<dbReference type="InterPro" id="IPR022674">
    <property type="entry name" value="G6P_DH_NAD-bd"/>
</dbReference>
<dbReference type="GO" id="GO:0005829">
    <property type="term" value="C:cytosol"/>
    <property type="evidence" value="ECO:0007669"/>
    <property type="project" value="TreeGrafter"/>
</dbReference>
<feature type="domain" description="Glucose-6-phosphate dehydrogenase C-terminal" evidence="9">
    <location>
        <begin position="191"/>
        <end position="488"/>
    </location>
</feature>
<dbReference type="RefSeq" id="WP_085560096.1">
    <property type="nucleotide sequence ID" value="NZ_FOAH01000008.1"/>
</dbReference>
<dbReference type="GO" id="GO:0004345">
    <property type="term" value="F:glucose-6-phosphate dehydrogenase activity"/>
    <property type="evidence" value="ECO:0007669"/>
    <property type="project" value="UniProtKB-UniRule"/>
</dbReference>
<gene>
    <name evidence="7" type="primary">zwf</name>
    <name evidence="10" type="ORF">SAMN04488700_2030</name>
</gene>
<comment type="similarity">
    <text evidence="2 7">Belongs to the glucose-6-phosphate dehydrogenase family.</text>
</comment>
<proteinExistence type="inferred from homology"/>
<dbReference type="Gene3D" id="3.30.360.10">
    <property type="entry name" value="Dihydrodipicolinate Reductase, domain 2"/>
    <property type="match status" value="1"/>
</dbReference>
<reference evidence="10 11" key="1">
    <citation type="submission" date="2017-04" db="EMBL/GenBank/DDBJ databases">
        <authorList>
            <person name="Afonso C.L."/>
            <person name="Miller P.J."/>
            <person name="Scott M.A."/>
            <person name="Spackman E."/>
            <person name="Goraichik I."/>
            <person name="Dimitrov K.M."/>
            <person name="Suarez D.L."/>
            <person name="Swayne D.E."/>
        </authorList>
    </citation>
    <scope>NUCLEOTIDE SEQUENCE [LARGE SCALE GENOMIC DNA]</scope>
    <source>
        <strain evidence="10 11">LMG26642</strain>
    </source>
</reference>
<dbReference type="OrthoDB" id="9802739at2"/>
<dbReference type="GO" id="GO:0050661">
    <property type="term" value="F:NADP binding"/>
    <property type="evidence" value="ECO:0007669"/>
    <property type="project" value="UniProtKB-UniRule"/>
</dbReference>
<dbReference type="GO" id="GO:0009051">
    <property type="term" value="P:pentose-phosphate shunt, oxidative branch"/>
    <property type="evidence" value="ECO:0007669"/>
    <property type="project" value="TreeGrafter"/>
</dbReference>
<dbReference type="PROSITE" id="PS00069">
    <property type="entry name" value="G6P_DEHYDROGENASE"/>
    <property type="match status" value="1"/>
</dbReference>
<dbReference type="InterPro" id="IPR001282">
    <property type="entry name" value="G6P_DH"/>
</dbReference>
<sequence length="494" mass="57123">MNTEKKALFTIFGGTGDLAKRKLYPSLYRLYKKGYLKKQFAVIGTARREWTDDFYREIVIDSIRDITDSPEHALKFASHFYYQSHNVTDVNHYDTLKKLSNKLDEEYQLNGNRLFYLAMSPNFFGIISQNLKDRDLITTCGFNRLIIEKPFGHDFESALKLNNQIRASFEENQIYRIDHYLGKEMVQNISAVRFGNYIIESMWNSRYIDNIQITLSESLGVEERGGYYDTSGALRDMLQNHILQIISLLAMEPPTRLEDKEIRTEKIKALRAVRLFEPNEVTGHMVRGQYGPSLDDSSENLNGYREEINVAPDSQTETFVAGKILIDNFRWMDVPFYFRTGKRLAKKGTQIDIEFKNVPLNLFDNNDEPLPANILTIYIQPTEGFSLELNTKKIGLGLETETLKLEHKHSAETTANSPEAYEKLILDCLNGDSTNFTHWDEVATSWKFVDVIREHWDNETVNFPNYASGSMGPTASEQLLITDGFKWHWCPNEK</sequence>
<dbReference type="NCBIfam" id="TIGR00871">
    <property type="entry name" value="zwf"/>
    <property type="match status" value="1"/>
</dbReference>
<evidence type="ECO:0000313" key="10">
    <source>
        <dbReference type="EMBL" id="SMH37705.1"/>
    </source>
</evidence>
<feature type="binding site" evidence="7">
    <location>
        <position position="217"/>
    </location>
    <ligand>
        <name>substrate</name>
    </ligand>
</feature>
<dbReference type="PRINTS" id="PR00079">
    <property type="entry name" value="G6PDHDRGNASE"/>
</dbReference>